<feature type="compositionally biased region" description="Basic and acidic residues" evidence="1">
    <location>
        <begin position="124"/>
        <end position="135"/>
    </location>
</feature>
<evidence type="ECO:0000256" key="1">
    <source>
        <dbReference type="SAM" id="MobiDB-lite"/>
    </source>
</evidence>
<dbReference type="Pfam" id="PF08524">
    <property type="entry name" value="rRNA_processing"/>
    <property type="match status" value="1"/>
</dbReference>
<feature type="compositionally biased region" description="Polar residues" evidence="1">
    <location>
        <begin position="136"/>
        <end position="149"/>
    </location>
</feature>
<feature type="compositionally biased region" description="Basic and acidic residues" evidence="1">
    <location>
        <begin position="70"/>
        <end position="81"/>
    </location>
</feature>
<feature type="compositionally biased region" description="Basic and acidic residues" evidence="1">
    <location>
        <begin position="20"/>
        <end position="30"/>
    </location>
</feature>
<proteinExistence type="predicted"/>
<dbReference type="AlphaFoldDB" id="A0ABD3N8S1"/>
<evidence type="ECO:0000313" key="3">
    <source>
        <dbReference type="Proteomes" id="UP001530400"/>
    </source>
</evidence>
<feature type="region of interest" description="Disordered" evidence="1">
    <location>
        <begin position="1"/>
        <end position="48"/>
    </location>
</feature>
<feature type="compositionally biased region" description="Basic residues" evidence="1">
    <location>
        <begin position="160"/>
        <end position="175"/>
    </location>
</feature>
<name>A0ABD3N8S1_9STRA</name>
<sequence length="202" mass="23457">MPSHHRRRPAADMEMEDEDTSPRRSSESQRRSQAISLNSFSTKRGHDRAIAEFKKRKETKFLKNATLLREYSRAMKSEGYDVGRGASRKRDREGASSNDKDLNGNKQQPQTDTEPNERKKRHKSDPLKAAREKAQNLKNTQLEIQNQKQQRQHDEEKKVQNRKKRARKMKERTRKGQPLMKNVIGDLLEKIKSEVGADGDGH</sequence>
<feature type="region of interest" description="Disordered" evidence="1">
    <location>
        <begin position="67"/>
        <end position="179"/>
    </location>
</feature>
<reference evidence="2 3" key="1">
    <citation type="submission" date="2024-10" db="EMBL/GenBank/DDBJ databases">
        <title>Updated reference genomes for cyclostephanoid diatoms.</title>
        <authorList>
            <person name="Roberts W.R."/>
            <person name="Alverson A.J."/>
        </authorList>
    </citation>
    <scope>NUCLEOTIDE SEQUENCE [LARGE SCALE GENOMIC DNA]</scope>
    <source>
        <strain evidence="2 3">AJA010-31</strain>
    </source>
</reference>
<evidence type="ECO:0008006" key="4">
    <source>
        <dbReference type="Google" id="ProtNLM"/>
    </source>
</evidence>
<accession>A0ABD3N8S1</accession>
<organism evidence="2 3">
    <name type="scientific">Cyclotella atomus</name>
    <dbReference type="NCBI Taxonomy" id="382360"/>
    <lineage>
        <taxon>Eukaryota</taxon>
        <taxon>Sar</taxon>
        <taxon>Stramenopiles</taxon>
        <taxon>Ochrophyta</taxon>
        <taxon>Bacillariophyta</taxon>
        <taxon>Coscinodiscophyceae</taxon>
        <taxon>Thalassiosirophycidae</taxon>
        <taxon>Stephanodiscales</taxon>
        <taxon>Stephanodiscaceae</taxon>
        <taxon>Cyclotella</taxon>
    </lineage>
</organism>
<feature type="compositionally biased region" description="Polar residues" evidence="1">
    <location>
        <begin position="104"/>
        <end position="113"/>
    </location>
</feature>
<dbReference type="Proteomes" id="UP001530400">
    <property type="component" value="Unassembled WGS sequence"/>
</dbReference>
<evidence type="ECO:0000313" key="2">
    <source>
        <dbReference type="EMBL" id="KAL3772453.1"/>
    </source>
</evidence>
<gene>
    <name evidence="2" type="ORF">ACHAWO_002260</name>
</gene>
<dbReference type="EMBL" id="JALLPJ020001266">
    <property type="protein sequence ID" value="KAL3772453.1"/>
    <property type="molecule type" value="Genomic_DNA"/>
</dbReference>
<feature type="compositionally biased region" description="Basic and acidic residues" evidence="1">
    <location>
        <begin position="88"/>
        <end position="103"/>
    </location>
</feature>
<protein>
    <recommendedName>
        <fullName evidence="4">rRNA-processing protein FYV7</fullName>
    </recommendedName>
</protein>
<keyword evidence="3" id="KW-1185">Reference proteome</keyword>
<comment type="caution">
    <text evidence="2">The sequence shown here is derived from an EMBL/GenBank/DDBJ whole genome shotgun (WGS) entry which is preliminary data.</text>
</comment>
<dbReference type="InterPro" id="IPR013730">
    <property type="entry name" value="Fyv7/TAP26"/>
</dbReference>